<keyword evidence="2" id="KW-1185">Reference proteome</keyword>
<organism evidence="2 3">
    <name type="scientific">Bison bison bison</name>
    <name type="common">North American plains bison</name>
    <dbReference type="NCBI Taxonomy" id="43346"/>
    <lineage>
        <taxon>Eukaryota</taxon>
        <taxon>Metazoa</taxon>
        <taxon>Chordata</taxon>
        <taxon>Craniata</taxon>
        <taxon>Vertebrata</taxon>
        <taxon>Euteleostomi</taxon>
        <taxon>Mammalia</taxon>
        <taxon>Eutheria</taxon>
        <taxon>Laurasiatheria</taxon>
        <taxon>Artiodactyla</taxon>
        <taxon>Ruminantia</taxon>
        <taxon>Pecora</taxon>
        <taxon>Bovidae</taxon>
        <taxon>Bovinae</taxon>
        <taxon>Bison</taxon>
    </lineage>
</organism>
<name>A0A6P3J0D6_BISBB</name>
<dbReference type="GeneID" id="105002055"/>
<protein>
    <submittedName>
        <fullName evidence="3">Uncharacterized protein LOC105002055</fullName>
    </submittedName>
</protein>
<dbReference type="AlphaFoldDB" id="A0A6P3J0D6"/>
<sequence length="206" mass="22301">MLICRPWRKSARFPFPHSRSRLPLSEGRKAVLLETQGSCSPRSLRAQAASSTVSLAKPPLPLPSSSRKGKRQDRTSKPTLPLPLFLGELKQKVRFCDSLERKEGGGSKELRVPELSWLADKTHAACSASAGAPTLRRPSVLGAEQARGQGPICAPRAPGARRSSYNEGVVSGGGRSVKRGVFYSFGRLESVGEIGKRLGEERETEP</sequence>
<evidence type="ECO:0000313" key="3">
    <source>
        <dbReference type="RefSeq" id="XP_010856795.1"/>
    </source>
</evidence>
<feature type="region of interest" description="Disordered" evidence="1">
    <location>
        <begin position="48"/>
        <end position="81"/>
    </location>
</feature>
<feature type="region of interest" description="Disordered" evidence="1">
    <location>
        <begin position="146"/>
        <end position="172"/>
    </location>
</feature>
<dbReference type="KEGG" id="bbis:105002055"/>
<dbReference type="RefSeq" id="XP_010856795.1">
    <property type="nucleotide sequence ID" value="XM_010858493.1"/>
</dbReference>
<proteinExistence type="predicted"/>
<dbReference type="Proteomes" id="UP000515208">
    <property type="component" value="Unplaced"/>
</dbReference>
<accession>A0A6P3J0D6</accession>
<reference evidence="3" key="1">
    <citation type="submission" date="2025-08" db="UniProtKB">
        <authorList>
            <consortium name="RefSeq"/>
        </authorList>
    </citation>
    <scope>IDENTIFICATION</scope>
    <source>
        <tissue evidence="3">Blood</tissue>
    </source>
</reference>
<evidence type="ECO:0000313" key="2">
    <source>
        <dbReference type="Proteomes" id="UP000515208"/>
    </source>
</evidence>
<evidence type="ECO:0000256" key="1">
    <source>
        <dbReference type="SAM" id="MobiDB-lite"/>
    </source>
</evidence>
<gene>
    <name evidence="3" type="primary">LOC105002055</name>
</gene>